<name>A0ABR7D6K3_9BACT</name>
<reference evidence="2 3" key="1">
    <citation type="submission" date="2020-08" db="EMBL/GenBank/DDBJ databases">
        <title>Genome public.</title>
        <authorList>
            <person name="Liu C."/>
            <person name="Sun Q."/>
        </authorList>
    </citation>
    <scope>NUCLEOTIDE SEQUENCE [LARGE SCALE GENOMIC DNA]</scope>
    <source>
        <strain evidence="2 3">NSJ-56</strain>
    </source>
</reference>
<evidence type="ECO:0000313" key="3">
    <source>
        <dbReference type="Proteomes" id="UP000646484"/>
    </source>
</evidence>
<evidence type="ECO:0000259" key="1">
    <source>
        <dbReference type="PROSITE" id="PS51186"/>
    </source>
</evidence>
<organism evidence="2 3">
    <name type="scientific">Butyricimonas hominis</name>
    <dbReference type="NCBI Taxonomy" id="2763032"/>
    <lineage>
        <taxon>Bacteria</taxon>
        <taxon>Pseudomonadati</taxon>
        <taxon>Bacteroidota</taxon>
        <taxon>Bacteroidia</taxon>
        <taxon>Bacteroidales</taxon>
        <taxon>Odoribacteraceae</taxon>
        <taxon>Butyricimonas</taxon>
    </lineage>
</organism>
<comment type="caution">
    <text evidence="2">The sequence shown here is derived from an EMBL/GenBank/DDBJ whole genome shotgun (WGS) entry which is preliminary data.</text>
</comment>
<dbReference type="RefSeq" id="WP_186978622.1">
    <property type="nucleotide sequence ID" value="NZ_JACOOH010000012.1"/>
</dbReference>
<dbReference type="SUPFAM" id="SSF55729">
    <property type="entry name" value="Acyl-CoA N-acyltransferases (Nat)"/>
    <property type="match status" value="1"/>
</dbReference>
<protein>
    <submittedName>
        <fullName evidence="2">GNAT family N-acetyltransferase</fullName>
    </submittedName>
</protein>
<dbReference type="InterPro" id="IPR025685">
    <property type="entry name" value="YoaP-like_dom"/>
</dbReference>
<dbReference type="Pfam" id="PF00583">
    <property type="entry name" value="Acetyltransf_1"/>
    <property type="match status" value="1"/>
</dbReference>
<accession>A0ABR7D6K3</accession>
<keyword evidence="3" id="KW-1185">Reference proteome</keyword>
<gene>
    <name evidence="2" type="ORF">H8S64_21110</name>
</gene>
<dbReference type="InterPro" id="IPR016181">
    <property type="entry name" value="Acyl_CoA_acyltransferase"/>
</dbReference>
<dbReference type="EMBL" id="JACOOH010000012">
    <property type="protein sequence ID" value="MBC5623597.1"/>
    <property type="molecule type" value="Genomic_DNA"/>
</dbReference>
<dbReference type="PROSITE" id="PS51186">
    <property type="entry name" value="GNAT"/>
    <property type="match status" value="1"/>
</dbReference>
<dbReference type="CDD" id="cd04301">
    <property type="entry name" value="NAT_SF"/>
    <property type="match status" value="1"/>
</dbReference>
<dbReference type="InterPro" id="IPR000182">
    <property type="entry name" value="GNAT_dom"/>
</dbReference>
<proteinExistence type="predicted"/>
<feature type="domain" description="N-acetyltransferase" evidence="1">
    <location>
        <begin position="6"/>
        <end position="154"/>
    </location>
</feature>
<evidence type="ECO:0000313" key="2">
    <source>
        <dbReference type="EMBL" id="MBC5623597.1"/>
    </source>
</evidence>
<dbReference type="Pfam" id="PF14268">
    <property type="entry name" value="YoaP"/>
    <property type="match status" value="1"/>
</dbReference>
<dbReference type="Proteomes" id="UP000646484">
    <property type="component" value="Unassembled WGS sequence"/>
</dbReference>
<dbReference type="Gene3D" id="3.40.630.30">
    <property type="match status" value="1"/>
</dbReference>
<sequence>MEPRFITLTQENITQEHICCAFSDKKCKDSYELKKEWLKREFDNGYVFRRLDERAKVFIEYCPAEKAWLPVDAPGYLMINCLWVAGQYKGKGYAKALLQSAIDDATAQGKTGLVTVVGTKKFHFMSDAKWFLLQGFETVEKTPSGFSLLVKRLKPDAALPKFHANAISGECPDKEGLVAYYSNRCPFTEYHIRESLTATAQSRNIPLKIIKLETMEQAQAAPTPATIFSLFYNGKFVTTDISACIDSRFDKLSLHL</sequence>